<comment type="caution">
    <text evidence="2">The sequence shown here is derived from an EMBL/GenBank/DDBJ whole genome shotgun (WGS) entry which is preliminary data.</text>
</comment>
<feature type="region of interest" description="Disordered" evidence="1">
    <location>
        <begin position="34"/>
        <end position="62"/>
    </location>
</feature>
<evidence type="ECO:0000256" key="1">
    <source>
        <dbReference type="SAM" id="MobiDB-lite"/>
    </source>
</evidence>
<organism evidence="2 3">
    <name type="scientific">Ensete ventricosum</name>
    <name type="common">Abyssinian banana</name>
    <name type="synonym">Musa ensete</name>
    <dbReference type="NCBI Taxonomy" id="4639"/>
    <lineage>
        <taxon>Eukaryota</taxon>
        <taxon>Viridiplantae</taxon>
        <taxon>Streptophyta</taxon>
        <taxon>Embryophyta</taxon>
        <taxon>Tracheophyta</taxon>
        <taxon>Spermatophyta</taxon>
        <taxon>Magnoliopsida</taxon>
        <taxon>Liliopsida</taxon>
        <taxon>Zingiberales</taxon>
        <taxon>Musaceae</taxon>
        <taxon>Ensete</taxon>
    </lineage>
</organism>
<sequence>MRLNRVESFYAFLLHFRNEGSKERGRSTMARPFAKATDHDQPPCRGGRPQSAPFRGGQLQPRPSAGAIACKRWLCCRWPSEGEALLLVAKPQGATASRGGGANRKGGCPLTGWLPAARGRRRKRRGGGAVKAKRVRASF</sequence>
<name>A0A427AH98_ENSVE</name>
<protein>
    <submittedName>
        <fullName evidence="2">Uncharacterized protein</fullName>
    </submittedName>
</protein>
<dbReference type="AlphaFoldDB" id="A0A427AH98"/>
<evidence type="ECO:0000313" key="2">
    <source>
        <dbReference type="EMBL" id="RRT75633.1"/>
    </source>
</evidence>
<evidence type="ECO:0000313" key="3">
    <source>
        <dbReference type="Proteomes" id="UP000287651"/>
    </source>
</evidence>
<dbReference type="Proteomes" id="UP000287651">
    <property type="component" value="Unassembled WGS sequence"/>
</dbReference>
<feature type="region of interest" description="Disordered" evidence="1">
    <location>
        <begin position="94"/>
        <end position="113"/>
    </location>
</feature>
<reference evidence="2 3" key="1">
    <citation type="journal article" date="2014" name="Agronomy (Basel)">
        <title>A Draft Genome Sequence for Ensete ventricosum, the Drought-Tolerant Tree Against Hunger.</title>
        <authorList>
            <person name="Harrison J."/>
            <person name="Moore K.A."/>
            <person name="Paszkiewicz K."/>
            <person name="Jones T."/>
            <person name="Grant M."/>
            <person name="Ambacheew D."/>
            <person name="Muzemil S."/>
            <person name="Studholme D.J."/>
        </authorList>
    </citation>
    <scope>NUCLEOTIDE SEQUENCE [LARGE SCALE GENOMIC DNA]</scope>
</reference>
<proteinExistence type="predicted"/>
<accession>A0A427AH98</accession>
<gene>
    <name evidence="2" type="ORF">B296_00002348</name>
</gene>
<dbReference type="EMBL" id="AMZH03002420">
    <property type="protein sequence ID" value="RRT75633.1"/>
    <property type="molecule type" value="Genomic_DNA"/>
</dbReference>